<evidence type="ECO:0000256" key="3">
    <source>
        <dbReference type="ARBA" id="ARBA00022679"/>
    </source>
</evidence>
<dbReference type="EMBL" id="CADIJR010000017">
    <property type="protein sequence ID" value="CAB3644099.1"/>
    <property type="molecule type" value="Genomic_DNA"/>
</dbReference>
<dbReference type="EC" id="2.1.1.79" evidence="7"/>
<dbReference type="InterPro" id="IPR050723">
    <property type="entry name" value="CFA/CMAS"/>
</dbReference>
<dbReference type="AlphaFoldDB" id="A0A6J4ZVE2"/>
<gene>
    <name evidence="7" type="primary">cfa_1</name>
    <name evidence="7" type="ORF">LMG26845_02294</name>
</gene>
<proteinExistence type="inferred from homology"/>
<keyword evidence="4" id="KW-0949">S-adenosyl-L-methionine</keyword>
<sequence length="424" mass="47169">MKAMTPSEQAAIAATRPPGALERLLRKRLFASLSTLTGGRLAIEDSLGSATLGQGEPVVRLTIRDMAFYRLVATQGSVGAGEAYGDGMWTCDDLVALVRLLVRNRDTLDGMESGLARVAGWLLRRWHAGNRNTHEGSRRNIAAHYDLGNDFFSLFLSPDLMYSSALWAGADDTLEEASRRKLDTICRKLELGPRDRVVEIGSGWGGFAIHAARHYGCHVTTATISREQHALALARVRAAGLDDRVSVVLQDYRDLQGRYDKLVSIEMIEAIGAQYLETYFAKVTDLLAPHGRALIQAITIEDHRYQQALGEVDFIKRHIFPGSFIPSIEAMLRAKTRASDLALVHLEDFGLSYARTLQAWRQRFLAHLPEVRGQGFDSRFCRLWEFYLAYCEGGFRERSIGVSHLLLTHPGARGTGERWVQAGV</sequence>
<dbReference type="PANTHER" id="PTHR43667:SF2">
    <property type="entry name" value="FATTY ACID C-METHYL TRANSFERASE"/>
    <property type="match status" value="1"/>
</dbReference>
<keyword evidence="8" id="KW-1185">Reference proteome</keyword>
<dbReference type="PANTHER" id="PTHR43667">
    <property type="entry name" value="CYCLOPROPANE-FATTY-ACYL-PHOSPHOLIPID SYNTHASE"/>
    <property type="match status" value="1"/>
</dbReference>
<evidence type="ECO:0000256" key="1">
    <source>
        <dbReference type="ARBA" id="ARBA00010815"/>
    </source>
</evidence>
<name>A0A6J4ZVE2_9BURK</name>
<dbReference type="InterPro" id="IPR003333">
    <property type="entry name" value="CMAS"/>
</dbReference>
<dbReference type="Proteomes" id="UP000507979">
    <property type="component" value="Unassembled WGS sequence"/>
</dbReference>
<keyword evidence="5" id="KW-0443">Lipid metabolism</keyword>
<keyword evidence="3 7" id="KW-0808">Transferase</keyword>
<evidence type="ECO:0000256" key="5">
    <source>
        <dbReference type="ARBA" id="ARBA00023098"/>
    </source>
</evidence>
<dbReference type="Pfam" id="PF02353">
    <property type="entry name" value="CMAS"/>
    <property type="match status" value="1"/>
</dbReference>
<dbReference type="InterPro" id="IPR029063">
    <property type="entry name" value="SAM-dependent_MTases_sf"/>
</dbReference>
<reference evidence="7 8" key="1">
    <citation type="submission" date="2020-04" db="EMBL/GenBank/DDBJ databases">
        <authorList>
            <person name="De Canck E."/>
        </authorList>
    </citation>
    <scope>NUCLEOTIDE SEQUENCE [LARGE SCALE GENOMIC DNA]</scope>
    <source>
        <strain evidence="7 8">LMG 26845</strain>
    </source>
</reference>
<dbReference type="Gene3D" id="3.40.50.150">
    <property type="entry name" value="Vaccinia Virus protein VP39"/>
    <property type="match status" value="1"/>
</dbReference>
<evidence type="ECO:0000256" key="6">
    <source>
        <dbReference type="PIRSR" id="PIRSR003085-1"/>
    </source>
</evidence>
<organism evidence="7 8">
    <name type="scientific">Achromobacter insuavis</name>
    <dbReference type="NCBI Taxonomy" id="1287735"/>
    <lineage>
        <taxon>Bacteria</taxon>
        <taxon>Pseudomonadati</taxon>
        <taxon>Pseudomonadota</taxon>
        <taxon>Betaproteobacteria</taxon>
        <taxon>Burkholderiales</taxon>
        <taxon>Alcaligenaceae</taxon>
        <taxon>Achromobacter</taxon>
    </lineage>
</organism>
<dbReference type="RefSeq" id="WP_054428870.1">
    <property type="nucleotide sequence ID" value="NZ_CADIJR010000017.1"/>
</dbReference>
<feature type="active site" evidence="6">
    <location>
        <position position="391"/>
    </location>
</feature>
<dbReference type="GO" id="GO:0008825">
    <property type="term" value="F:cyclopropane-fatty-acyl-phospholipid synthase activity"/>
    <property type="evidence" value="ECO:0007669"/>
    <property type="project" value="UniProtKB-EC"/>
</dbReference>
<accession>A0A6J4ZVE2</accession>
<comment type="similarity">
    <text evidence="1">Belongs to the CFA/CMAS family.</text>
</comment>
<dbReference type="GO" id="GO:0008610">
    <property type="term" value="P:lipid biosynthetic process"/>
    <property type="evidence" value="ECO:0007669"/>
    <property type="project" value="InterPro"/>
</dbReference>
<keyword evidence="2 7" id="KW-0489">Methyltransferase</keyword>
<evidence type="ECO:0000256" key="4">
    <source>
        <dbReference type="ARBA" id="ARBA00022691"/>
    </source>
</evidence>
<dbReference type="SUPFAM" id="SSF53335">
    <property type="entry name" value="S-adenosyl-L-methionine-dependent methyltransferases"/>
    <property type="match status" value="1"/>
</dbReference>
<dbReference type="PIRSF" id="PIRSF003085">
    <property type="entry name" value="CMAS"/>
    <property type="match status" value="1"/>
</dbReference>
<dbReference type="GeneID" id="92898152"/>
<protein>
    <submittedName>
        <fullName evidence="7">Cyclopropane-fatty-acyl-phospholipid synthase</fullName>
        <ecNumber evidence="7">2.1.1.79</ecNumber>
    </submittedName>
</protein>
<dbReference type="CDD" id="cd02440">
    <property type="entry name" value="AdoMet_MTases"/>
    <property type="match status" value="1"/>
</dbReference>
<evidence type="ECO:0000313" key="7">
    <source>
        <dbReference type="EMBL" id="CAB3644099.1"/>
    </source>
</evidence>
<evidence type="ECO:0000313" key="8">
    <source>
        <dbReference type="Proteomes" id="UP000507979"/>
    </source>
</evidence>
<evidence type="ECO:0000256" key="2">
    <source>
        <dbReference type="ARBA" id="ARBA00022603"/>
    </source>
</evidence>
<dbReference type="GO" id="GO:0032259">
    <property type="term" value="P:methylation"/>
    <property type="evidence" value="ECO:0007669"/>
    <property type="project" value="UniProtKB-KW"/>
</dbReference>